<evidence type="ECO:0000256" key="1">
    <source>
        <dbReference type="SAM" id="MobiDB-lite"/>
    </source>
</evidence>
<dbReference type="Proteomes" id="UP001434883">
    <property type="component" value="Unassembled WGS sequence"/>
</dbReference>
<comment type="caution">
    <text evidence="2">The sequence shown here is derived from an EMBL/GenBank/DDBJ whole genome shotgun (WGS) entry which is preliminary data.</text>
</comment>
<reference evidence="2 3" key="1">
    <citation type="submission" date="2021-06" db="EMBL/GenBank/DDBJ databases">
        <authorList>
            <person name="Palmer J.M."/>
        </authorList>
    </citation>
    <scope>NUCLEOTIDE SEQUENCE [LARGE SCALE GENOMIC DNA]</scope>
    <source>
        <strain evidence="2 3">XC_2019</strain>
        <tissue evidence="2">Muscle</tissue>
    </source>
</reference>
<sequence length="78" mass="8720">MLLFRSPVATRGRWVITGNCRGTRKRSQGYPTRGRSGGLTLRKGDESVCLSLQRQRRRLAQEEKPAGNSKSEDGPDEC</sequence>
<dbReference type="EMBL" id="JAHRIN010077604">
    <property type="protein sequence ID" value="MEQ2218804.1"/>
    <property type="molecule type" value="Genomic_DNA"/>
</dbReference>
<protein>
    <submittedName>
        <fullName evidence="2">Uncharacterized protein</fullName>
    </submittedName>
</protein>
<feature type="region of interest" description="Disordered" evidence="1">
    <location>
        <begin position="56"/>
        <end position="78"/>
    </location>
</feature>
<organism evidence="2 3">
    <name type="scientific">Xenoophorus captivus</name>
    <dbReference type="NCBI Taxonomy" id="1517983"/>
    <lineage>
        <taxon>Eukaryota</taxon>
        <taxon>Metazoa</taxon>
        <taxon>Chordata</taxon>
        <taxon>Craniata</taxon>
        <taxon>Vertebrata</taxon>
        <taxon>Euteleostomi</taxon>
        <taxon>Actinopterygii</taxon>
        <taxon>Neopterygii</taxon>
        <taxon>Teleostei</taxon>
        <taxon>Neoteleostei</taxon>
        <taxon>Acanthomorphata</taxon>
        <taxon>Ovalentaria</taxon>
        <taxon>Atherinomorphae</taxon>
        <taxon>Cyprinodontiformes</taxon>
        <taxon>Goodeidae</taxon>
        <taxon>Xenoophorus</taxon>
    </lineage>
</organism>
<feature type="non-terminal residue" evidence="2">
    <location>
        <position position="78"/>
    </location>
</feature>
<accession>A0ABV0SEV3</accession>
<keyword evidence="3" id="KW-1185">Reference proteome</keyword>
<evidence type="ECO:0000313" key="2">
    <source>
        <dbReference type="EMBL" id="MEQ2218804.1"/>
    </source>
</evidence>
<name>A0ABV0SEV3_9TELE</name>
<feature type="compositionally biased region" description="Basic and acidic residues" evidence="1">
    <location>
        <begin position="59"/>
        <end position="78"/>
    </location>
</feature>
<gene>
    <name evidence="2" type="ORF">XENOCAPTIV_008400</name>
</gene>
<evidence type="ECO:0000313" key="3">
    <source>
        <dbReference type="Proteomes" id="UP001434883"/>
    </source>
</evidence>
<proteinExistence type="predicted"/>